<sequence>MTTANQKEFGETWVYESIISALPGIDIPNTLAIGIQLVFFETAVLAFAVWDNNGAIAIVGSAAVLLATLGSVEMLRISRLVRSRAVPTSYKRLLFGSKVETVLGVLVYVALITHLFVFEPQQSVRPLLHSLLGANPPIVVMYVLLLVGWDISYRIGTNWWASLLGLWRAGRYRISDEGSHEFNLDPETARLLRRADSETALFGLLQLSIAPVLKTGSVLQNVLIIHVIAVVIVSGTAAILMSPSFH</sequence>
<name>A5YSM0_9EURY</name>
<keyword evidence="1" id="KW-0472">Membrane</keyword>
<proteinExistence type="predicted"/>
<feature type="transmembrane region" description="Helical" evidence="1">
    <location>
        <begin position="56"/>
        <end position="78"/>
    </location>
</feature>
<feature type="transmembrane region" description="Helical" evidence="1">
    <location>
        <begin position="223"/>
        <end position="241"/>
    </location>
</feature>
<evidence type="ECO:0000256" key="1">
    <source>
        <dbReference type="SAM" id="Phobius"/>
    </source>
</evidence>
<feature type="transmembrane region" description="Helical" evidence="1">
    <location>
        <begin position="130"/>
        <end position="149"/>
    </location>
</feature>
<protein>
    <submittedName>
        <fullName evidence="2">Uncharacterized protein</fullName>
    </submittedName>
</protein>
<reference evidence="2" key="1">
    <citation type="journal article" date="2007" name="ISME J.">
        <title>Genomic plasticity in prokaryotes: the case of the square haloarchaeon.</title>
        <authorList>
            <person name="Cuadros-Orellana S."/>
            <person name="Martin-Cuadrado A.B."/>
            <person name="Legault B."/>
            <person name="D'Auria G."/>
            <person name="Zhaxybayeva O."/>
            <person name="Papke R.T."/>
            <person name="Rodriguez-Valera F."/>
        </authorList>
    </citation>
    <scope>NUCLEOTIDE SEQUENCE</scope>
</reference>
<accession>A5YSM0</accession>
<feature type="transmembrane region" description="Helical" evidence="1">
    <location>
        <begin position="99"/>
        <end position="118"/>
    </location>
</feature>
<keyword evidence="1" id="KW-0812">Transmembrane</keyword>
<dbReference type="InterPro" id="IPR055952">
    <property type="entry name" value="DUF7530"/>
</dbReference>
<evidence type="ECO:0000313" key="2">
    <source>
        <dbReference type="EMBL" id="ABQ75977.1"/>
    </source>
</evidence>
<dbReference type="AlphaFoldDB" id="A5YSM0"/>
<keyword evidence="1" id="KW-1133">Transmembrane helix</keyword>
<dbReference type="EMBL" id="EF583993">
    <property type="protein sequence ID" value="ABQ75977.1"/>
    <property type="molecule type" value="Genomic_DNA"/>
</dbReference>
<dbReference type="Pfam" id="PF24374">
    <property type="entry name" value="DUF7530"/>
    <property type="match status" value="1"/>
</dbReference>
<organism evidence="2">
    <name type="scientific">uncultured haloarchaeon</name>
    <dbReference type="NCBI Taxonomy" id="160804"/>
    <lineage>
        <taxon>Archaea</taxon>
        <taxon>Methanobacteriati</taxon>
        <taxon>Methanobacteriota</taxon>
        <taxon>Stenosarchaea group</taxon>
        <taxon>Halobacteria</taxon>
        <taxon>Halobacteriales</taxon>
        <taxon>Halobacteriaceae</taxon>
        <taxon>environmental samples</taxon>
    </lineage>
</organism>